<sequence length="151" mass="17083">MALLPQELVDAIICEVDDVPTLKASCLAGSTFRKESQRNLFQSFELNFRRRDRKRLDGLRTLLGESPHIGSYVVHLTLGHLSDLDTPDVDIFLHTISTSEVRALSVEVSVYERLTYDREAEKCTQVPYYAGDRRIPWLVGRFGFSVAPATP</sequence>
<comment type="caution">
    <text evidence="1">The sequence shown here is derived from an EMBL/GenBank/DDBJ whole genome shotgun (WGS) entry which is preliminary data.</text>
</comment>
<keyword evidence="2" id="KW-1185">Reference proteome</keyword>
<evidence type="ECO:0000313" key="1">
    <source>
        <dbReference type="EMBL" id="KAJ7045224.1"/>
    </source>
</evidence>
<name>A0AAD6TFJ1_9AGAR</name>
<gene>
    <name evidence="1" type="ORF">C8F04DRAFT_527552</name>
</gene>
<dbReference type="EMBL" id="JARJCM010000005">
    <property type="protein sequence ID" value="KAJ7045224.1"/>
    <property type="molecule type" value="Genomic_DNA"/>
</dbReference>
<dbReference type="AlphaFoldDB" id="A0AAD6TFJ1"/>
<accession>A0AAD6TFJ1</accession>
<reference evidence="1" key="1">
    <citation type="submission" date="2023-03" db="EMBL/GenBank/DDBJ databases">
        <title>Massive genome expansion in bonnet fungi (Mycena s.s.) driven by repeated elements and novel gene families across ecological guilds.</title>
        <authorList>
            <consortium name="Lawrence Berkeley National Laboratory"/>
            <person name="Harder C.B."/>
            <person name="Miyauchi S."/>
            <person name="Viragh M."/>
            <person name="Kuo A."/>
            <person name="Thoen E."/>
            <person name="Andreopoulos B."/>
            <person name="Lu D."/>
            <person name="Skrede I."/>
            <person name="Drula E."/>
            <person name="Henrissat B."/>
            <person name="Morin E."/>
            <person name="Kohler A."/>
            <person name="Barry K."/>
            <person name="LaButti K."/>
            <person name="Morin E."/>
            <person name="Salamov A."/>
            <person name="Lipzen A."/>
            <person name="Mereny Z."/>
            <person name="Hegedus B."/>
            <person name="Baldrian P."/>
            <person name="Stursova M."/>
            <person name="Weitz H."/>
            <person name="Taylor A."/>
            <person name="Grigoriev I.V."/>
            <person name="Nagy L.G."/>
            <person name="Martin F."/>
            <person name="Kauserud H."/>
        </authorList>
    </citation>
    <scope>NUCLEOTIDE SEQUENCE</scope>
    <source>
        <strain evidence="1">CBHHK200</strain>
    </source>
</reference>
<organism evidence="1 2">
    <name type="scientific">Mycena alexandri</name>
    <dbReference type="NCBI Taxonomy" id="1745969"/>
    <lineage>
        <taxon>Eukaryota</taxon>
        <taxon>Fungi</taxon>
        <taxon>Dikarya</taxon>
        <taxon>Basidiomycota</taxon>
        <taxon>Agaricomycotina</taxon>
        <taxon>Agaricomycetes</taxon>
        <taxon>Agaricomycetidae</taxon>
        <taxon>Agaricales</taxon>
        <taxon>Marasmiineae</taxon>
        <taxon>Mycenaceae</taxon>
        <taxon>Mycena</taxon>
    </lineage>
</organism>
<evidence type="ECO:0000313" key="2">
    <source>
        <dbReference type="Proteomes" id="UP001218188"/>
    </source>
</evidence>
<protein>
    <submittedName>
        <fullName evidence="1">Uncharacterized protein</fullName>
    </submittedName>
</protein>
<proteinExistence type="predicted"/>
<dbReference type="Proteomes" id="UP001218188">
    <property type="component" value="Unassembled WGS sequence"/>
</dbReference>